<feature type="disulfide bond" evidence="16">
    <location>
        <begin position="700"/>
        <end position="776"/>
    </location>
</feature>
<dbReference type="Pfam" id="PF17205">
    <property type="entry name" value="PSI_integrin"/>
    <property type="match status" value="1"/>
</dbReference>
<evidence type="ECO:0000256" key="19">
    <source>
        <dbReference type="SAM" id="Phobius"/>
    </source>
</evidence>
<dbReference type="PRINTS" id="PR01186">
    <property type="entry name" value="INTEGRINB"/>
</dbReference>
<dbReference type="AlphaFoldDB" id="U5EVW7"/>
<name>U5EVW7_9DIPT</name>
<feature type="disulfide bond" evidence="16">
    <location>
        <begin position="475"/>
        <end position="743"/>
    </location>
</feature>
<keyword evidence="3" id="KW-1003">Cell membrane</keyword>
<dbReference type="SUPFAM" id="SSF69179">
    <property type="entry name" value="Integrin domains"/>
    <property type="match status" value="1"/>
</dbReference>
<dbReference type="GO" id="GO:0005178">
    <property type="term" value="F:integrin binding"/>
    <property type="evidence" value="ECO:0007669"/>
    <property type="project" value="TreeGrafter"/>
</dbReference>
<evidence type="ECO:0000256" key="17">
    <source>
        <dbReference type="RuleBase" id="RU000633"/>
    </source>
</evidence>
<evidence type="ECO:0000256" key="12">
    <source>
        <dbReference type="ARBA" id="ARBA00023136"/>
    </source>
</evidence>
<dbReference type="InterPro" id="IPR057073">
    <property type="entry name" value="EGF_integrin_2"/>
</dbReference>
<keyword evidence="5" id="KW-0597">Phosphoprotein</keyword>
<dbReference type="PANTHER" id="PTHR10082:SF60">
    <property type="entry name" value="INTEGRIN BETA-PS"/>
    <property type="match status" value="1"/>
</dbReference>
<feature type="disulfide bond" evidence="16">
    <location>
        <begin position="664"/>
        <end position="669"/>
    </location>
</feature>
<evidence type="ECO:0000259" key="20">
    <source>
        <dbReference type="SMART" id="SM00187"/>
    </source>
</evidence>
<dbReference type="InterPro" id="IPR014836">
    <property type="entry name" value="Integrin_bsu_cyt_dom"/>
</dbReference>
<feature type="disulfide bond" evidence="16">
    <location>
        <begin position="579"/>
        <end position="584"/>
    </location>
</feature>
<feature type="disulfide bond" evidence="16">
    <location>
        <begin position="603"/>
        <end position="608"/>
    </location>
</feature>
<dbReference type="InterPro" id="IPR002369">
    <property type="entry name" value="Integrin_bsu_VWA"/>
</dbReference>
<dbReference type="GO" id="GO:0048513">
    <property type="term" value="P:animal organ development"/>
    <property type="evidence" value="ECO:0007669"/>
    <property type="project" value="UniProtKB-ARBA"/>
</dbReference>
<dbReference type="FunFam" id="3.40.50.410:FF:000002">
    <property type="entry name" value="Integrin beta"/>
    <property type="match status" value="1"/>
</dbReference>
<dbReference type="GO" id="GO:0051130">
    <property type="term" value="P:positive regulation of cellular component organization"/>
    <property type="evidence" value="ECO:0007669"/>
    <property type="project" value="UniProtKB-ARBA"/>
</dbReference>
<dbReference type="InterPro" id="IPR036349">
    <property type="entry name" value="Integrin_bsu_tail_dom_sf"/>
</dbReference>
<keyword evidence="12 19" id="KW-0472">Membrane</keyword>
<evidence type="ECO:0000256" key="10">
    <source>
        <dbReference type="ARBA" id="ARBA00022989"/>
    </source>
</evidence>
<feature type="domain" description="Integrin beta subunit cytoplasmic" evidence="21">
    <location>
        <begin position="805"/>
        <end position="851"/>
    </location>
</feature>
<dbReference type="GO" id="GO:0051094">
    <property type="term" value="P:positive regulation of developmental process"/>
    <property type="evidence" value="ECO:0007669"/>
    <property type="project" value="UniProtKB-ARBA"/>
</dbReference>
<keyword evidence="11 17" id="KW-0401">Integrin</keyword>
<feature type="domain" description="Integrin beta subunit tail" evidence="22">
    <location>
        <begin position="694"/>
        <end position="781"/>
    </location>
</feature>
<dbReference type="FunFam" id="1.20.5.100:FF:000002">
    <property type="entry name" value="Integrin beta"/>
    <property type="match status" value="1"/>
</dbReference>
<keyword evidence="9 17" id="KW-0130">Cell adhesion</keyword>
<dbReference type="GO" id="GO:0030016">
    <property type="term" value="C:myofibril"/>
    <property type="evidence" value="ECO:0007669"/>
    <property type="project" value="UniProtKB-ARBA"/>
</dbReference>
<dbReference type="GO" id="GO:0016328">
    <property type="term" value="C:lateral plasma membrane"/>
    <property type="evidence" value="ECO:0007669"/>
    <property type="project" value="UniProtKB-SubCell"/>
</dbReference>
<evidence type="ECO:0000256" key="6">
    <source>
        <dbReference type="ARBA" id="ARBA00022692"/>
    </source>
</evidence>
<dbReference type="SMART" id="SM00187">
    <property type="entry name" value="INB"/>
    <property type="match status" value="1"/>
</dbReference>
<dbReference type="FunFam" id="2.10.25.10:FF:000155">
    <property type="entry name" value="Integrin beta"/>
    <property type="match status" value="1"/>
</dbReference>
<dbReference type="Pfam" id="PF08725">
    <property type="entry name" value="Integrin_b_cyt"/>
    <property type="match status" value="1"/>
</dbReference>
<comment type="subcellular location">
    <subcellularLocation>
        <location evidence="17">Cell membrane</location>
        <topology evidence="17">Single-pass type I membrane protein</topology>
    </subcellularLocation>
    <subcellularLocation>
        <location evidence="1">Lateral cell membrane</location>
        <topology evidence="1">Single-pass type I membrane protein</topology>
    </subcellularLocation>
</comment>
<evidence type="ECO:0000256" key="15">
    <source>
        <dbReference type="ARBA" id="ARBA00023180"/>
    </source>
</evidence>
<feature type="disulfide bond" evidence="16">
    <location>
        <begin position="631"/>
        <end position="640"/>
    </location>
</feature>
<dbReference type="InterPro" id="IPR032695">
    <property type="entry name" value="Integrin_dom_sf"/>
</dbReference>
<dbReference type="FunFam" id="4.10.1240.30:FF:000005">
    <property type="entry name" value="Integrin beta"/>
    <property type="match status" value="1"/>
</dbReference>
<evidence type="ECO:0000256" key="2">
    <source>
        <dbReference type="ARBA" id="ARBA00007449"/>
    </source>
</evidence>
<dbReference type="PIRSF" id="PIRSF002512">
    <property type="entry name" value="Integrin_B"/>
    <property type="match status" value="1"/>
</dbReference>
<feature type="disulfide bond" evidence="16">
    <location>
        <begin position="251"/>
        <end position="254"/>
    </location>
</feature>
<keyword evidence="10 19" id="KW-1133">Transmembrane helix</keyword>
<feature type="disulfide bond" evidence="16">
    <location>
        <begin position="51"/>
        <end position="83"/>
    </location>
</feature>
<dbReference type="GO" id="GO:1902903">
    <property type="term" value="P:regulation of supramolecular fiber organization"/>
    <property type="evidence" value="ECO:0007669"/>
    <property type="project" value="UniProtKB-ARBA"/>
</dbReference>
<dbReference type="SMART" id="SM01242">
    <property type="entry name" value="Integrin_B_tail"/>
    <property type="match status" value="1"/>
</dbReference>
<keyword evidence="14" id="KW-0675">Receptor</keyword>
<protein>
    <recommendedName>
        <fullName evidence="17">Integrin beta</fullName>
    </recommendedName>
</protein>
<evidence type="ECO:0000256" key="11">
    <source>
        <dbReference type="ARBA" id="ARBA00023037"/>
    </source>
</evidence>
<organism evidence="23">
    <name type="scientific">Corethrella appendiculata</name>
    <dbReference type="NCBI Taxonomy" id="1370023"/>
    <lineage>
        <taxon>Eukaryota</taxon>
        <taxon>Metazoa</taxon>
        <taxon>Ecdysozoa</taxon>
        <taxon>Arthropoda</taxon>
        <taxon>Hexapoda</taxon>
        <taxon>Insecta</taxon>
        <taxon>Pterygota</taxon>
        <taxon>Neoptera</taxon>
        <taxon>Endopterygota</taxon>
        <taxon>Diptera</taxon>
        <taxon>Nematocera</taxon>
        <taxon>Culicoidea</taxon>
        <taxon>Chaoboridae</taxon>
        <taxon>Corethrella</taxon>
    </lineage>
</organism>
<dbReference type="GO" id="GO:0055002">
    <property type="term" value="P:striated muscle cell development"/>
    <property type="evidence" value="ECO:0007669"/>
    <property type="project" value="UniProtKB-ARBA"/>
</dbReference>
<dbReference type="InterPro" id="IPR036465">
    <property type="entry name" value="vWFA_dom_sf"/>
</dbReference>
<dbReference type="SUPFAM" id="SSF53300">
    <property type="entry name" value="vWA-like"/>
    <property type="match status" value="1"/>
</dbReference>
<feature type="compositionally biased region" description="Low complexity" evidence="18">
    <location>
        <begin position="117"/>
        <end position="148"/>
    </location>
</feature>
<feature type="disulfide bond" evidence="16">
    <location>
        <begin position="721"/>
        <end position="751"/>
    </location>
</feature>
<feature type="domain" description="Integrin beta subunit VWA" evidence="20">
    <location>
        <begin position="47"/>
        <end position="507"/>
    </location>
</feature>
<evidence type="ECO:0000256" key="14">
    <source>
        <dbReference type="ARBA" id="ARBA00023170"/>
    </source>
</evidence>
<dbReference type="PROSITE" id="PS00243">
    <property type="entry name" value="I_EGF_1"/>
    <property type="match status" value="2"/>
</dbReference>
<feature type="disulfide bond" evidence="16">
    <location>
        <begin position="626"/>
        <end position="658"/>
    </location>
</feature>
<comment type="similarity">
    <text evidence="2 17">Belongs to the integrin beta chain family.</text>
</comment>
<dbReference type="EMBL" id="GANO01001694">
    <property type="protein sequence ID" value="JAB58177.1"/>
    <property type="molecule type" value="mRNA"/>
</dbReference>
<proteinExistence type="evidence at transcript level"/>
<evidence type="ECO:0000256" key="8">
    <source>
        <dbReference type="ARBA" id="ARBA00022737"/>
    </source>
</evidence>
<dbReference type="GO" id="GO:0033627">
    <property type="term" value="P:cell adhesion mediated by integrin"/>
    <property type="evidence" value="ECO:0007669"/>
    <property type="project" value="TreeGrafter"/>
</dbReference>
<feature type="disulfide bond" evidence="16">
    <location>
        <begin position="624"/>
        <end position="629"/>
    </location>
</feature>
<keyword evidence="15" id="KW-0325">Glycoprotein</keyword>
<reference evidence="23" key="1">
    <citation type="journal article" date="2014" name="Insect Biochem. Mol. Biol.">
        <title>An insight into the sialome of the frog biting fly, Corethrella appendiculata.</title>
        <authorList>
            <person name="Ribeiro J.M.C."/>
            <person name="Chagas A.C."/>
            <person name="Pham V.M."/>
            <person name="Lounibos L.P."/>
            <person name="Calvo E."/>
        </authorList>
    </citation>
    <scope>NUCLEOTIDE SEQUENCE</scope>
    <source>
        <tissue evidence="23">Salivary glands</tissue>
    </source>
</reference>
<dbReference type="Gene3D" id="4.10.1240.30">
    <property type="match status" value="1"/>
</dbReference>
<dbReference type="Gene3D" id="2.10.25.10">
    <property type="entry name" value="Laminin"/>
    <property type="match status" value="4"/>
</dbReference>
<keyword evidence="13 16" id="KW-1015">Disulfide bond</keyword>
<feature type="disulfide bond" evidence="16">
    <location>
        <begin position="443"/>
        <end position="455"/>
    </location>
</feature>
<evidence type="ECO:0000313" key="23">
    <source>
        <dbReference type="EMBL" id="JAB58177.1"/>
    </source>
</evidence>
<evidence type="ECO:0000256" key="5">
    <source>
        <dbReference type="ARBA" id="ARBA00022553"/>
    </source>
</evidence>
<feature type="disulfide bond" evidence="16">
    <location>
        <begin position="642"/>
        <end position="649"/>
    </location>
</feature>
<evidence type="ECO:0000256" key="7">
    <source>
        <dbReference type="ARBA" id="ARBA00022729"/>
    </source>
</evidence>
<feature type="disulfide bond" evidence="16">
    <location>
        <begin position="48"/>
        <end position="57"/>
    </location>
</feature>
<keyword evidence="4" id="KW-0245">EGF-like domain</keyword>
<feature type="transmembrane region" description="Helical" evidence="19">
    <location>
        <begin position="780"/>
        <end position="804"/>
    </location>
</feature>
<evidence type="ECO:0000256" key="3">
    <source>
        <dbReference type="ARBA" id="ARBA00022475"/>
    </source>
</evidence>
<dbReference type="GO" id="GO:0005925">
    <property type="term" value="C:focal adhesion"/>
    <property type="evidence" value="ECO:0007669"/>
    <property type="project" value="UniProtKB-ARBA"/>
</dbReference>
<dbReference type="GO" id="GO:0016477">
    <property type="term" value="P:cell migration"/>
    <property type="evidence" value="ECO:0007669"/>
    <property type="project" value="TreeGrafter"/>
</dbReference>
<dbReference type="Pfam" id="PF07965">
    <property type="entry name" value="Integrin_B_tail"/>
    <property type="match status" value="1"/>
</dbReference>
<feature type="disulfide bond" evidence="16">
    <location>
        <begin position="302"/>
        <end position="343"/>
    </location>
</feature>
<evidence type="ECO:0000256" key="13">
    <source>
        <dbReference type="ARBA" id="ARBA00023157"/>
    </source>
</evidence>
<accession>U5EVW7</accession>
<dbReference type="GO" id="GO:0007160">
    <property type="term" value="P:cell-matrix adhesion"/>
    <property type="evidence" value="ECO:0007669"/>
    <property type="project" value="TreeGrafter"/>
</dbReference>
<sequence length="851" mass="93654">MNKRRPKITNLILVATCFGLIVFPAYVSSQEKSEKISIQNPCVSKTTCKECIQTKSCAWCMQPDFGDRPRCFQPSLTQLHGSCPEEYTWNPDNEQTLVINRELSRAGSKAGGGQFVSGGSVSMSGSSSSSSSSHHQSSGGSYFEESGSSNFGQDTVQISPQRVGLKLRINEKHRLNVRYSQAVDYPVDLYYLMDLSKSMEDDKEKLSSLGDQLATEMRNITSNFRLGFGSFVDKVLMPYVSTVPKKLKHPCDNCEAPYGYRNHMPLSMDTTTFSEEVHRAAVSGNLDAPEGGFDAIMQAVVCRPQIGWREKARRLLVFSTDAGFHYAGDGKLGGVITPNDGDCHLDRKGMYTHSTIQDYPSISQINLKVKQNAINVIFAVTAQQHSVYSKLSDHVEGSYAAVLSEDSSNVVDLVKEQYSKISSNVEMKDNATNAVKITYYSACLGGGVATPTSKCDGLKVGDVVSFTAEIVVTSCPTNPRDWHQTFQIYPVGINESLVVDLEMLCNCPCEHEGHPAYEPQSFKCNSFGVYKCGICECDEFHFGRNCECSITDLHSESELNLGCRPDNTSVIDCSGRGNCVCGICECDKRAHPDEVISGKYCECDNFSCDRHNDLVCSGPAQGTCQCGECICQPGWSGSACDCRSSNDTCIPPNGGEICSGHGDCVCGACACQVTEEGRFSGRFCEKCPTCSGRCAELKDCVQCQMYKTGPLANPDDCAANCTLFTPIAVDVVEADEEKNENLCTFYDEDDCRFQFTYKESYEDGKLEVKAQEERECPPKVFMLGIVLGVIAAIVLIGLAILLLWKLLTTIHDRREFARFEKERMMAKWDTGENPIYKQATSTFKNPTYAGK</sequence>
<feature type="disulfide bond" evidence="16">
    <location>
        <begin position="671"/>
        <end position="684"/>
    </location>
</feature>
<dbReference type="GO" id="GO:0030334">
    <property type="term" value="P:regulation of cell migration"/>
    <property type="evidence" value="ECO:0007669"/>
    <property type="project" value="UniProtKB-ARBA"/>
</dbReference>
<evidence type="ECO:0000259" key="22">
    <source>
        <dbReference type="SMART" id="SM01242"/>
    </source>
</evidence>
<feature type="region of interest" description="Disordered" evidence="18">
    <location>
        <begin position="107"/>
        <end position="148"/>
    </location>
</feature>
<dbReference type="GO" id="GO:0043005">
    <property type="term" value="C:neuron projection"/>
    <property type="evidence" value="ECO:0007669"/>
    <property type="project" value="UniProtKB-ARBA"/>
</dbReference>
<dbReference type="InterPro" id="IPR033760">
    <property type="entry name" value="Integrin_beta_N"/>
</dbReference>
<dbReference type="Gene3D" id="2.60.40.1510">
    <property type="entry name" value="ntegrin, alpha v. Chain A, domain 3"/>
    <property type="match status" value="1"/>
</dbReference>
<dbReference type="GO" id="GO:0036477">
    <property type="term" value="C:somatodendritic compartment"/>
    <property type="evidence" value="ECO:0007669"/>
    <property type="project" value="UniProtKB-ARBA"/>
</dbReference>
<dbReference type="SUPFAM" id="SSF103575">
    <property type="entry name" value="Plexin repeat"/>
    <property type="match status" value="1"/>
</dbReference>
<feature type="disulfide bond" evidence="16">
    <location>
        <begin position="666"/>
        <end position="717"/>
    </location>
</feature>
<keyword evidence="8" id="KW-0677">Repeat</keyword>
<keyword evidence="6 17" id="KW-0812">Transmembrane</keyword>
<dbReference type="Pfam" id="PF23105">
    <property type="entry name" value="EGF_integrin"/>
    <property type="match status" value="2"/>
</dbReference>
<feature type="disulfide bond" evidence="16">
    <location>
        <begin position="537"/>
        <end position="546"/>
    </location>
</feature>
<dbReference type="InterPro" id="IPR012896">
    <property type="entry name" value="Integrin_bsu_tail"/>
</dbReference>
<dbReference type="FunFam" id="2.10.25.10:FF:000098">
    <property type="entry name" value="Integrin beta"/>
    <property type="match status" value="1"/>
</dbReference>
<dbReference type="GO" id="GO:0008305">
    <property type="term" value="C:integrin complex"/>
    <property type="evidence" value="ECO:0007669"/>
    <property type="project" value="TreeGrafter"/>
</dbReference>
<dbReference type="GO" id="GO:0002164">
    <property type="term" value="P:larval development"/>
    <property type="evidence" value="ECO:0007669"/>
    <property type="project" value="UniProtKB-ARBA"/>
</dbReference>
<dbReference type="PROSITE" id="PS52047">
    <property type="entry name" value="I_EGF_2"/>
    <property type="match status" value="1"/>
</dbReference>
<evidence type="ECO:0000256" key="1">
    <source>
        <dbReference type="ARBA" id="ARBA00004591"/>
    </source>
</evidence>
<feature type="disulfide bond" evidence="16">
    <location>
        <begin position="548"/>
        <end position="563"/>
    </location>
</feature>
<dbReference type="GO" id="GO:0009986">
    <property type="term" value="C:cell surface"/>
    <property type="evidence" value="ECO:0007669"/>
    <property type="project" value="TreeGrafter"/>
</dbReference>
<dbReference type="GO" id="GO:0007157">
    <property type="term" value="P:heterophilic cell-cell adhesion via plasma membrane cell adhesion molecules"/>
    <property type="evidence" value="ECO:0007669"/>
    <property type="project" value="UniProtKB-ARBA"/>
</dbReference>
<dbReference type="InterPro" id="IPR057243">
    <property type="entry name" value="Integrin_I-EGF_CS"/>
</dbReference>
<evidence type="ECO:0000259" key="21">
    <source>
        <dbReference type="SMART" id="SM01241"/>
    </source>
</evidence>
<dbReference type="Gene3D" id="3.40.50.410">
    <property type="entry name" value="von Willebrand factor, type A domain"/>
    <property type="match status" value="1"/>
</dbReference>
<dbReference type="SUPFAM" id="SSF69687">
    <property type="entry name" value="Integrin beta tail domain"/>
    <property type="match status" value="1"/>
</dbReference>
<dbReference type="SUPFAM" id="SSF57196">
    <property type="entry name" value="EGF/Laminin"/>
    <property type="match status" value="1"/>
</dbReference>
<feature type="disulfide bond" evidence="16">
    <location>
        <begin position="505"/>
        <end position="509"/>
    </location>
</feature>
<feature type="disulfide bond" evidence="16">
    <location>
        <begin position="581"/>
        <end position="616"/>
    </location>
</feature>
<feature type="disulfide bond" evidence="16">
    <location>
        <begin position="60"/>
        <end position="71"/>
    </location>
</feature>
<feature type="disulfide bond" evidence="16">
    <location>
        <begin position="694"/>
        <end position="703"/>
    </location>
</feature>
<dbReference type="GO" id="GO:0007229">
    <property type="term" value="P:integrin-mediated signaling pathway"/>
    <property type="evidence" value="ECO:0007669"/>
    <property type="project" value="UniProtKB-KW"/>
</dbReference>
<dbReference type="PANTHER" id="PTHR10082">
    <property type="entry name" value="INTEGRIN BETA SUBUNIT"/>
    <property type="match status" value="1"/>
</dbReference>
<evidence type="ECO:0000256" key="9">
    <source>
        <dbReference type="ARBA" id="ARBA00022889"/>
    </source>
</evidence>
<feature type="disulfide bond" evidence="16">
    <location>
        <begin position="532"/>
        <end position="573"/>
    </location>
</feature>
<dbReference type="InterPro" id="IPR015812">
    <property type="entry name" value="Integrin_bsu"/>
</dbReference>
<dbReference type="GO" id="GO:0110020">
    <property type="term" value="P:regulation of actomyosin structure organization"/>
    <property type="evidence" value="ECO:0007669"/>
    <property type="project" value="UniProtKB-ARBA"/>
</dbReference>
<evidence type="ECO:0000256" key="16">
    <source>
        <dbReference type="PIRSR" id="PIRSR002512-1"/>
    </source>
</evidence>
<evidence type="ECO:0000256" key="18">
    <source>
        <dbReference type="SAM" id="MobiDB-lite"/>
    </source>
</evidence>
<dbReference type="SMART" id="SM01241">
    <property type="entry name" value="Integrin_b_cyt"/>
    <property type="match status" value="1"/>
</dbReference>
<evidence type="ECO:0000256" key="4">
    <source>
        <dbReference type="ARBA" id="ARBA00022536"/>
    </source>
</evidence>
<dbReference type="GO" id="GO:0042592">
    <property type="term" value="P:homeostatic process"/>
    <property type="evidence" value="ECO:0007669"/>
    <property type="project" value="UniProtKB-ARBA"/>
</dbReference>
<dbReference type="Pfam" id="PF00362">
    <property type="entry name" value="Integrin_beta"/>
    <property type="match status" value="1"/>
</dbReference>
<dbReference type="Gene3D" id="1.20.5.100">
    <property type="entry name" value="Cytochrome c1, transmembrane anchor, C-terminal"/>
    <property type="match status" value="1"/>
</dbReference>
<feature type="disulfide bond" evidence="16">
    <location>
        <begin position="586"/>
        <end position="601"/>
    </location>
</feature>
<keyword evidence="7" id="KW-0732">Signal</keyword>